<evidence type="ECO:0000313" key="3">
    <source>
        <dbReference type="Proteomes" id="UP001464555"/>
    </source>
</evidence>
<gene>
    <name evidence="2" type="ORF">AAEO56_12865</name>
</gene>
<accession>A0ABU9HYC5</accession>
<dbReference type="Proteomes" id="UP001464555">
    <property type="component" value="Unassembled WGS sequence"/>
</dbReference>
<keyword evidence="3" id="KW-1185">Reference proteome</keyword>
<name>A0ABU9HYC5_9FLAO</name>
<proteinExistence type="predicted"/>
<dbReference type="EMBL" id="JBBYHR010000007">
    <property type="protein sequence ID" value="MEL1245161.1"/>
    <property type="molecule type" value="Genomic_DNA"/>
</dbReference>
<dbReference type="InterPro" id="IPR028932">
    <property type="entry name" value="TerB-C"/>
</dbReference>
<comment type="caution">
    <text evidence="2">The sequence shown here is derived from an EMBL/GenBank/DDBJ whole genome shotgun (WGS) entry which is preliminary data.</text>
</comment>
<organism evidence="2 3">
    <name type="scientific">Flavobacterium arundinis</name>
    <dbReference type="NCBI Taxonomy" id="3139143"/>
    <lineage>
        <taxon>Bacteria</taxon>
        <taxon>Pseudomonadati</taxon>
        <taxon>Bacteroidota</taxon>
        <taxon>Flavobacteriia</taxon>
        <taxon>Flavobacteriales</taxon>
        <taxon>Flavobacteriaceae</taxon>
        <taxon>Flavobacterium</taxon>
    </lineage>
</organism>
<dbReference type="RefSeq" id="WP_341697476.1">
    <property type="nucleotide sequence ID" value="NZ_JBBYHR010000007.1"/>
</dbReference>
<evidence type="ECO:0000313" key="2">
    <source>
        <dbReference type="EMBL" id="MEL1245161.1"/>
    </source>
</evidence>
<sequence>MDNSVIDVTGEGLSLTGMAAARPYVPYWKHQYVHSYSEIEGAGNEQRRFYKTYKANFLSGIYMDIQGNTNYAFILLFDLDREYENHKDIARLEQQLNELGTHYPKTKTYGLGLLIKKLQDTGDDAAIERIRRKENYYTFDDDYWKLGSKFKAKLNLSNEDVALLNKLSYPDNNFFNIEFCGREIVKFYLSAIKRLDEKYRKESSSLDNELLKIAGIVADEELYYRQGSDGYKYLMENVITELQSNIFRHCENTVREFYGNKRKLNTDIPYTSANVKAEYSDKLVIRLQKALAIYAPTIAPPDRTAEIDLNAQNPLRWKFRFDEIIQKYDGDPKKFVSDIVILGTLNKRNPALENIFYEASKFMAEHEKESSLKLYIYYLHYNLRSAKFDDKQLTKTIQKKLFATNEQIHDFQIIVSNLINDKDLENALIALPKVYAVKRKKIQLDRDAIRQVNEKHADTVELLNEYLKDEYEDDTNIFKTEEINDDEIVMAITSKSDTTEAASAFDSSLNFTQIQQEVLEMFAKANLSVIQQDVDVFARSKGVFKNQLIESLNELCYDTLDDVLIEEEDEYYTINENYYQTITAK</sequence>
<feature type="domain" description="TerB-C" evidence="1">
    <location>
        <begin position="433"/>
        <end position="582"/>
    </location>
</feature>
<reference evidence="2 3" key="1">
    <citation type="submission" date="2024-04" db="EMBL/GenBank/DDBJ databases">
        <title>Flavobacterium sp. DGU11 16S ribosomal RNA gene Genome sequencing and assembly.</title>
        <authorList>
            <person name="Park S."/>
        </authorList>
    </citation>
    <scope>NUCLEOTIDE SEQUENCE [LARGE SCALE GENOMIC DNA]</scope>
    <source>
        <strain evidence="2 3">DGU11</strain>
    </source>
</reference>
<evidence type="ECO:0000259" key="1">
    <source>
        <dbReference type="Pfam" id="PF15615"/>
    </source>
</evidence>
<protein>
    <submittedName>
        <fullName evidence="2">Tellurite resistance TerB C-terminal domain-containing protein</fullName>
    </submittedName>
</protein>
<dbReference type="Pfam" id="PF15615">
    <property type="entry name" value="TerB_C"/>
    <property type="match status" value="1"/>
</dbReference>